<comment type="caution">
    <text evidence="1">The sequence shown here is derived from an EMBL/GenBank/DDBJ whole genome shotgun (WGS) entry which is preliminary data.</text>
</comment>
<dbReference type="AlphaFoldDB" id="A0A834PCC3"/>
<proteinExistence type="predicted"/>
<reference evidence="1" key="1">
    <citation type="journal article" date="2020" name="G3 (Bethesda)">
        <title>High-Quality Assemblies for Three Invasive Social Wasps from the &lt;i&gt;Vespula&lt;/i&gt; Genus.</title>
        <authorList>
            <person name="Harrop T.W.R."/>
            <person name="Guhlin J."/>
            <person name="McLaughlin G.M."/>
            <person name="Permina E."/>
            <person name="Stockwell P."/>
            <person name="Gilligan J."/>
            <person name="Le Lec M.F."/>
            <person name="Gruber M.A.M."/>
            <person name="Quinn O."/>
            <person name="Lovegrove M."/>
            <person name="Duncan E.J."/>
            <person name="Remnant E.J."/>
            <person name="Van Eeckhoven J."/>
            <person name="Graham B."/>
            <person name="Knapp R.A."/>
            <person name="Langford K.W."/>
            <person name="Kronenberg Z."/>
            <person name="Press M.O."/>
            <person name="Eacker S.M."/>
            <person name="Wilson-Rankin E.E."/>
            <person name="Purcell J."/>
            <person name="Lester P.J."/>
            <person name="Dearden P.K."/>
        </authorList>
    </citation>
    <scope>NUCLEOTIDE SEQUENCE</scope>
    <source>
        <strain evidence="1">Volc-1</strain>
    </source>
</reference>
<name>A0A834PCC3_VESPE</name>
<accession>A0A834PCC3</accession>
<evidence type="ECO:0000313" key="2">
    <source>
        <dbReference type="Proteomes" id="UP000600918"/>
    </source>
</evidence>
<organism evidence="1 2">
    <name type="scientific">Vespula pensylvanica</name>
    <name type="common">Western yellow jacket</name>
    <name type="synonym">Wasp</name>
    <dbReference type="NCBI Taxonomy" id="30213"/>
    <lineage>
        <taxon>Eukaryota</taxon>
        <taxon>Metazoa</taxon>
        <taxon>Ecdysozoa</taxon>
        <taxon>Arthropoda</taxon>
        <taxon>Hexapoda</taxon>
        <taxon>Insecta</taxon>
        <taxon>Pterygota</taxon>
        <taxon>Neoptera</taxon>
        <taxon>Endopterygota</taxon>
        <taxon>Hymenoptera</taxon>
        <taxon>Apocrita</taxon>
        <taxon>Aculeata</taxon>
        <taxon>Vespoidea</taxon>
        <taxon>Vespidae</taxon>
        <taxon>Vespinae</taxon>
        <taxon>Vespula</taxon>
    </lineage>
</organism>
<gene>
    <name evidence="1" type="ORF">H0235_003638</name>
</gene>
<keyword evidence="2" id="KW-1185">Reference proteome</keyword>
<protein>
    <submittedName>
        <fullName evidence="1">Uncharacterized protein</fullName>
    </submittedName>
</protein>
<sequence length="89" mass="10198">MIANGSVRPETIDPNAFVSWKLVKTKKLSLKDENERRRLMNTTIRADPVQFLLLHPVDWSMYVSQWFSLKLYPNVSPTAPASSPTTTTY</sequence>
<dbReference type="EMBL" id="JACSDY010000002">
    <property type="protein sequence ID" value="KAF7435447.1"/>
    <property type="molecule type" value="Genomic_DNA"/>
</dbReference>
<evidence type="ECO:0000313" key="1">
    <source>
        <dbReference type="EMBL" id="KAF7435447.1"/>
    </source>
</evidence>
<dbReference type="Proteomes" id="UP000600918">
    <property type="component" value="Unassembled WGS sequence"/>
</dbReference>